<feature type="region of interest" description="Disordered" evidence="1">
    <location>
        <begin position="1"/>
        <end position="32"/>
    </location>
</feature>
<feature type="compositionally biased region" description="Low complexity" evidence="1">
    <location>
        <begin position="571"/>
        <end position="591"/>
    </location>
</feature>
<dbReference type="PANTHER" id="PTHR39639">
    <property type="entry name" value="CHROMOSOME 16, WHOLE GENOME SHOTGUN SEQUENCE"/>
    <property type="match status" value="1"/>
</dbReference>
<reference evidence="3 4" key="1">
    <citation type="journal article" date="2015" name="Biotechnol. Biofuels">
        <title>Enhanced degradation of softwood versus hardwood by the white-rot fungus Pycnoporus coccineus.</title>
        <authorList>
            <person name="Couturier M."/>
            <person name="Navarro D."/>
            <person name="Chevret D."/>
            <person name="Henrissat B."/>
            <person name="Piumi F."/>
            <person name="Ruiz-Duenas F.J."/>
            <person name="Martinez A.T."/>
            <person name="Grigoriev I.V."/>
            <person name="Riley R."/>
            <person name="Lipzen A."/>
            <person name="Berrin J.G."/>
            <person name="Master E.R."/>
            <person name="Rosso M.N."/>
        </authorList>
    </citation>
    <scope>NUCLEOTIDE SEQUENCE [LARGE SCALE GENOMIC DNA]</scope>
    <source>
        <strain evidence="3 4">BRFM310</strain>
    </source>
</reference>
<keyword evidence="4" id="KW-1185">Reference proteome</keyword>
<dbReference type="Proteomes" id="UP000193067">
    <property type="component" value="Unassembled WGS sequence"/>
</dbReference>
<feature type="compositionally biased region" description="Polar residues" evidence="1">
    <location>
        <begin position="455"/>
        <end position="468"/>
    </location>
</feature>
<dbReference type="EMBL" id="KZ084106">
    <property type="protein sequence ID" value="OSD02329.1"/>
    <property type="molecule type" value="Genomic_DNA"/>
</dbReference>
<feature type="domain" description="GmrSD restriction endonucleases N-terminal" evidence="2">
    <location>
        <begin position="120"/>
        <end position="224"/>
    </location>
</feature>
<dbReference type="Pfam" id="PF03235">
    <property type="entry name" value="GmrSD_N"/>
    <property type="match status" value="1"/>
</dbReference>
<name>A0A1Y2IMJ2_TRAC3</name>
<accession>A0A1Y2IMJ2</accession>
<feature type="compositionally biased region" description="Acidic residues" evidence="1">
    <location>
        <begin position="1"/>
        <end position="20"/>
    </location>
</feature>
<evidence type="ECO:0000313" key="3">
    <source>
        <dbReference type="EMBL" id="OSD02329.1"/>
    </source>
</evidence>
<organism evidence="3 4">
    <name type="scientific">Trametes coccinea (strain BRFM310)</name>
    <name type="common">Pycnoporus coccineus</name>
    <dbReference type="NCBI Taxonomy" id="1353009"/>
    <lineage>
        <taxon>Eukaryota</taxon>
        <taxon>Fungi</taxon>
        <taxon>Dikarya</taxon>
        <taxon>Basidiomycota</taxon>
        <taxon>Agaricomycotina</taxon>
        <taxon>Agaricomycetes</taxon>
        <taxon>Polyporales</taxon>
        <taxon>Polyporaceae</taxon>
        <taxon>Trametes</taxon>
    </lineage>
</organism>
<dbReference type="OrthoDB" id="5419821at2759"/>
<feature type="compositionally biased region" description="Pro residues" evidence="1">
    <location>
        <begin position="472"/>
        <end position="503"/>
    </location>
</feature>
<dbReference type="STRING" id="1353009.A0A1Y2IMJ2"/>
<feature type="region of interest" description="Disordered" evidence="1">
    <location>
        <begin position="414"/>
        <end position="635"/>
    </location>
</feature>
<proteinExistence type="predicted"/>
<dbReference type="AlphaFoldDB" id="A0A1Y2IMJ2"/>
<protein>
    <recommendedName>
        <fullName evidence="2">GmrSD restriction endonucleases N-terminal domain-containing protein</fullName>
    </recommendedName>
</protein>
<evidence type="ECO:0000256" key="1">
    <source>
        <dbReference type="SAM" id="MobiDB-lite"/>
    </source>
</evidence>
<dbReference type="PANTHER" id="PTHR39639:SF1">
    <property type="entry name" value="DUF262 DOMAIN-CONTAINING PROTEIN"/>
    <property type="match status" value="1"/>
</dbReference>
<sequence length="635" mass="70412">MSDDELNSSDLTDLEEEDDVPLSARTRTKPSDASGYRIQGALKIPRATTYTCQALYGMASRYDACAISDTLVGLKIKYLREILTSSLNISATSSGLTKSKWVTSLTIRVYAPTPTHSFVGLIDSIFRNFYVPPVIFVLNLAEDGAERRVCVDGKQRLTSIYRFIAGEIPYKDAFTGERFYFKVDSKSAKGQILPERYRKMFLNKQIVCMEYQDITPENEREIFQRVQLGMALTPAERLQAISSHVTTFVRELVDTYILDPNGLAENIEWDTSRANDFRTIATAVYAMSKWPKLTTVPSFGTLEKWLRECHDLDEDLEDDIQGTFKVFCRLASDPELDNCFNIQGIKKVAPVEMLAITLLIHANKRRMSLSQLSEAITLMRHDVRQVEKDVRLNSRTMKLLINFLKKLKPAQLNTQNNEKPAASVVKFIGKRKRASSESSESEPEEPPPRRAPKSQAATSNKAVKSSRQPTPTLGPSPLPPPQPAPPPPAPSLPPPSTVHPPPSTDSSRLPSRPNGSIARPSTSQSPRLPPTAPAALRQNTSHSTLASGRRILPIQPQSTSPYQASLGDSLMARMSSAPSPTSTAAPRNSPSIPFHPGPNDFSQNRMYDPSKDPRNPAYQGDGRGQPPGPSYGRRY</sequence>
<gene>
    <name evidence="3" type="ORF">PYCCODRAFT_1467972</name>
</gene>
<evidence type="ECO:0000259" key="2">
    <source>
        <dbReference type="Pfam" id="PF03235"/>
    </source>
</evidence>
<dbReference type="InterPro" id="IPR004919">
    <property type="entry name" value="GmrSD_N"/>
</dbReference>
<evidence type="ECO:0000313" key="4">
    <source>
        <dbReference type="Proteomes" id="UP000193067"/>
    </source>
</evidence>